<dbReference type="AlphaFoldDB" id="A0A256GY28"/>
<accession>A0A256GY28</accession>
<sequence length="43" mass="4704">MPAANQGVISTKLASFAKGRFREKSHHCSLSLDNILGQTVRSF</sequence>
<gene>
    <name evidence="1" type="ORF">CES86_1161</name>
</gene>
<evidence type="ECO:0000313" key="2">
    <source>
        <dbReference type="Proteomes" id="UP000216363"/>
    </source>
</evidence>
<protein>
    <submittedName>
        <fullName evidence="1">Uncharacterized protein</fullName>
    </submittedName>
</protein>
<dbReference type="Proteomes" id="UP000216363">
    <property type="component" value="Unassembled WGS sequence"/>
</dbReference>
<name>A0A256GY28_9HYPH</name>
<comment type="caution">
    <text evidence="1">The sequence shown here is derived from an EMBL/GenBank/DDBJ whole genome shotgun (WGS) entry which is preliminary data.</text>
</comment>
<dbReference type="EMBL" id="NNRN01000038">
    <property type="protein sequence ID" value="OYR31666.1"/>
    <property type="molecule type" value="Genomic_DNA"/>
</dbReference>
<reference evidence="1 2" key="1">
    <citation type="submission" date="2017-07" db="EMBL/GenBank/DDBJ databases">
        <title>Draft genome of Ochrobactrum lupini type strain LUP21.</title>
        <authorList>
            <person name="Krzyzanowska D.M."/>
            <person name="Jafra S."/>
        </authorList>
    </citation>
    <scope>NUCLEOTIDE SEQUENCE [LARGE SCALE GENOMIC DNA]</scope>
    <source>
        <strain evidence="1 2">LUP21</strain>
    </source>
</reference>
<organism evidence="1 2">
    <name type="scientific">Brucella lupini</name>
    <dbReference type="NCBI Taxonomy" id="255457"/>
    <lineage>
        <taxon>Bacteria</taxon>
        <taxon>Pseudomonadati</taxon>
        <taxon>Pseudomonadota</taxon>
        <taxon>Alphaproteobacteria</taxon>
        <taxon>Hyphomicrobiales</taxon>
        <taxon>Brucellaceae</taxon>
        <taxon>Brucella/Ochrobactrum group</taxon>
        <taxon>Brucella</taxon>
    </lineage>
</organism>
<evidence type="ECO:0000313" key="1">
    <source>
        <dbReference type="EMBL" id="OYR31666.1"/>
    </source>
</evidence>
<proteinExistence type="predicted"/>